<evidence type="ECO:0000313" key="1">
    <source>
        <dbReference type="EMBL" id="KYD10397.1"/>
    </source>
</evidence>
<name>A0A150LDI1_9BACI</name>
<dbReference type="Proteomes" id="UP000075683">
    <property type="component" value="Unassembled WGS sequence"/>
</dbReference>
<sequence>MDNFLSILNDSAAILDIPAELLKGMLDNFPIILDKRISILNIFKKC</sequence>
<proteinExistence type="predicted"/>
<gene>
    <name evidence="1" type="ORF">B4135_3572</name>
</gene>
<organism evidence="1 2">
    <name type="scientific">Caldibacillus debilis</name>
    <dbReference type="NCBI Taxonomy" id="301148"/>
    <lineage>
        <taxon>Bacteria</taxon>
        <taxon>Bacillati</taxon>
        <taxon>Bacillota</taxon>
        <taxon>Bacilli</taxon>
        <taxon>Bacillales</taxon>
        <taxon>Bacillaceae</taxon>
        <taxon>Caldibacillus</taxon>
    </lineage>
</organism>
<reference evidence="1 2" key="1">
    <citation type="submission" date="2016-01" db="EMBL/GenBank/DDBJ databases">
        <title>Draft Genome Sequences of Seven Thermophilic Sporeformers Isolated from Foods.</title>
        <authorList>
            <person name="Berendsen E.M."/>
            <person name="Wells-Bennik M.H."/>
            <person name="Krawcyk A.O."/>
            <person name="De Jong A."/>
            <person name="Holsappel S."/>
            <person name="Eijlander R.T."/>
            <person name="Kuipers O.P."/>
        </authorList>
    </citation>
    <scope>NUCLEOTIDE SEQUENCE [LARGE SCALE GENOMIC DNA]</scope>
    <source>
        <strain evidence="1 2">B4135</strain>
    </source>
</reference>
<dbReference type="AlphaFoldDB" id="A0A150LDI1"/>
<protein>
    <submittedName>
        <fullName evidence="1">Uncharacterized protein</fullName>
    </submittedName>
</protein>
<comment type="caution">
    <text evidence="1">The sequence shown here is derived from an EMBL/GenBank/DDBJ whole genome shotgun (WGS) entry which is preliminary data.</text>
</comment>
<evidence type="ECO:0000313" key="2">
    <source>
        <dbReference type="Proteomes" id="UP000075683"/>
    </source>
</evidence>
<dbReference type="EMBL" id="LQYT01000119">
    <property type="protein sequence ID" value="KYD10397.1"/>
    <property type="molecule type" value="Genomic_DNA"/>
</dbReference>
<accession>A0A150LDI1</accession>